<feature type="chain" id="PRO_5030984527" evidence="2">
    <location>
        <begin position="26"/>
        <end position="203"/>
    </location>
</feature>
<organism evidence="3 4">
    <name type="scientific">Thauera phenolivorans</name>
    <dbReference type="NCBI Taxonomy" id="1792543"/>
    <lineage>
        <taxon>Bacteria</taxon>
        <taxon>Pseudomonadati</taxon>
        <taxon>Pseudomonadota</taxon>
        <taxon>Betaproteobacteria</taxon>
        <taxon>Rhodocyclales</taxon>
        <taxon>Zoogloeaceae</taxon>
        <taxon>Thauera</taxon>
    </lineage>
</organism>
<dbReference type="SUPFAM" id="SSF160387">
    <property type="entry name" value="NosL/MerB-like"/>
    <property type="match status" value="1"/>
</dbReference>
<dbReference type="EMBL" id="JAAYYV010000251">
    <property type="protein sequence ID" value="NLF54672.1"/>
    <property type="molecule type" value="Genomic_DNA"/>
</dbReference>
<feature type="region of interest" description="Disordered" evidence="1">
    <location>
        <begin position="23"/>
        <end position="50"/>
    </location>
</feature>
<dbReference type="Pfam" id="PF05573">
    <property type="entry name" value="NosL"/>
    <property type="match status" value="1"/>
</dbReference>
<gene>
    <name evidence="3" type="ORF">GX576_09825</name>
</gene>
<comment type="caution">
    <text evidence="3">The sequence shown here is derived from an EMBL/GenBank/DDBJ whole genome shotgun (WGS) entry which is preliminary data.</text>
</comment>
<reference evidence="3 4" key="1">
    <citation type="journal article" date="2020" name="Biotechnol. Biofuels">
        <title>New insights from the biogas microbiome by comprehensive genome-resolved metagenomics of nearly 1600 species originating from multiple anaerobic digesters.</title>
        <authorList>
            <person name="Campanaro S."/>
            <person name="Treu L."/>
            <person name="Rodriguez-R L.M."/>
            <person name="Kovalovszki A."/>
            <person name="Ziels R.M."/>
            <person name="Maus I."/>
            <person name="Zhu X."/>
            <person name="Kougias P.G."/>
            <person name="Basile A."/>
            <person name="Luo G."/>
            <person name="Schluter A."/>
            <person name="Konstantinidis K.T."/>
            <person name="Angelidaki I."/>
        </authorList>
    </citation>
    <scope>NUCLEOTIDE SEQUENCE [LARGE SCALE GENOMIC DNA]</scope>
    <source>
        <strain evidence="3">AS06rmzACSIP_256</strain>
    </source>
</reference>
<accession>A0A7X7R8E2</accession>
<proteinExistence type="predicted"/>
<keyword evidence="2" id="KW-0732">Signal</keyword>
<evidence type="ECO:0000313" key="4">
    <source>
        <dbReference type="Proteomes" id="UP000536534"/>
    </source>
</evidence>
<dbReference type="PANTHER" id="PTHR41247:SF1">
    <property type="entry name" value="HTH-TYPE TRANSCRIPTIONAL REPRESSOR YCNK"/>
    <property type="match status" value="1"/>
</dbReference>
<sequence length="203" mass="21775">MDRRNALKMSVLASIGLATAGKASAQPGCAGDGTPAQFTPRTAPDPQPQVDDLARYPKCPYCGMDRKQYHHSRMVVHYADDLADGTCSLHCASISLALNIDRDPKALWVGDNAAEGDTKPLVEAEKASYLVGSKLPGVMTARSKVAYGNADAAKAAQAAHGGEIVDFDQALLAAYTDMAGDVARIRKNRAERRRKMMEQQNRG</sequence>
<dbReference type="RefSeq" id="WP_068809284.1">
    <property type="nucleotide sequence ID" value="NZ_MBFM01000005.1"/>
</dbReference>
<protein>
    <submittedName>
        <fullName evidence="3">Twin-arginine translocation pathway signal protein</fullName>
    </submittedName>
</protein>
<dbReference type="OrthoDB" id="8564097at2"/>
<name>A0A7X7R8E2_9RHOO</name>
<evidence type="ECO:0000313" key="3">
    <source>
        <dbReference type="EMBL" id="NLF54672.1"/>
    </source>
</evidence>
<dbReference type="Gene3D" id="3.30.70.2050">
    <property type="match status" value="1"/>
</dbReference>
<evidence type="ECO:0000256" key="1">
    <source>
        <dbReference type="SAM" id="MobiDB-lite"/>
    </source>
</evidence>
<dbReference type="InterPro" id="IPR008719">
    <property type="entry name" value="N2O_reductase_NosL"/>
</dbReference>
<dbReference type="Proteomes" id="UP000536534">
    <property type="component" value="Unassembled WGS sequence"/>
</dbReference>
<dbReference type="PANTHER" id="PTHR41247">
    <property type="entry name" value="HTH-TYPE TRANSCRIPTIONAL REPRESSOR YCNK"/>
    <property type="match status" value="1"/>
</dbReference>
<dbReference type="AlphaFoldDB" id="A0A7X7R8E2"/>
<feature type="signal peptide" evidence="2">
    <location>
        <begin position="1"/>
        <end position="25"/>
    </location>
</feature>
<evidence type="ECO:0000256" key="2">
    <source>
        <dbReference type="SAM" id="SignalP"/>
    </source>
</evidence>